<dbReference type="RefSeq" id="WP_109388462.1">
    <property type="nucleotide sequence ID" value="NZ_QETF01000007.1"/>
</dbReference>
<accession>A0A2V1P597</accession>
<comment type="caution">
    <text evidence="1">The sequence shown here is derived from an EMBL/GenBank/DDBJ whole genome shotgun (WGS) entry which is preliminary data.</text>
</comment>
<organism evidence="1 2">
    <name type="scientific">Salibaculum griseiflavum</name>
    <dbReference type="NCBI Taxonomy" id="1914409"/>
    <lineage>
        <taxon>Bacteria</taxon>
        <taxon>Pseudomonadati</taxon>
        <taxon>Pseudomonadota</taxon>
        <taxon>Alphaproteobacteria</taxon>
        <taxon>Rhodobacterales</taxon>
        <taxon>Roseobacteraceae</taxon>
        <taxon>Salibaculum</taxon>
    </lineage>
</organism>
<gene>
    <name evidence="1" type="ORF">DFK10_08085</name>
</gene>
<dbReference type="Gene3D" id="3.40.50.300">
    <property type="entry name" value="P-loop containing nucleotide triphosphate hydrolases"/>
    <property type="match status" value="1"/>
</dbReference>
<dbReference type="InterPro" id="IPR005331">
    <property type="entry name" value="Sulfotransferase"/>
</dbReference>
<name>A0A2V1P597_9RHOB</name>
<proteinExistence type="predicted"/>
<evidence type="ECO:0000313" key="2">
    <source>
        <dbReference type="Proteomes" id="UP000245293"/>
    </source>
</evidence>
<dbReference type="SUPFAM" id="SSF52540">
    <property type="entry name" value="P-loop containing nucleoside triphosphate hydrolases"/>
    <property type="match status" value="1"/>
</dbReference>
<dbReference type="InterPro" id="IPR027417">
    <property type="entry name" value="P-loop_NTPase"/>
</dbReference>
<reference evidence="2" key="1">
    <citation type="submission" date="2018-05" db="EMBL/GenBank/DDBJ databases">
        <authorList>
            <person name="Du Z."/>
            <person name="Wang X."/>
        </authorList>
    </citation>
    <scope>NUCLEOTIDE SEQUENCE [LARGE SCALE GENOMIC DNA]</scope>
    <source>
        <strain evidence="2">WDS4C29</strain>
    </source>
</reference>
<dbReference type="Pfam" id="PF03567">
    <property type="entry name" value="Sulfotransfer_2"/>
    <property type="match status" value="1"/>
</dbReference>
<protein>
    <submittedName>
        <fullName evidence="1">Nodulation protein NodH</fullName>
    </submittedName>
</protein>
<evidence type="ECO:0000313" key="1">
    <source>
        <dbReference type="EMBL" id="PWG17000.1"/>
    </source>
</evidence>
<keyword evidence="2" id="KW-1185">Reference proteome</keyword>
<dbReference type="GO" id="GO:0008146">
    <property type="term" value="F:sulfotransferase activity"/>
    <property type="evidence" value="ECO:0007669"/>
    <property type="project" value="InterPro"/>
</dbReference>
<dbReference type="OrthoDB" id="7802556at2"/>
<dbReference type="Proteomes" id="UP000245293">
    <property type="component" value="Unassembled WGS sequence"/>
</dbReference>
<dbReference type="GO" id="GO:0016020">
    <property type="term" value="C:membrane"/>
    <property type="evidence" value="ECO:0007669"/>
    <property type="project" value="InterPro"/>
</dbReference>
<sequence length="474" mass="53269">MPKFDYFVVFAEMRTGSNFLEVNINALDGLHCHGEAFNPAFISYPNREETLGVTRAERDADPHRLLDRIKAAEGLNGFRFFNDHDPRVLDDILNDPRCGKVILTRNPVESYVSWKIAQATGQWKLTNVKHAKARTVAFDATEFEAHLEALQAFQVALLNRLQRTGQSAFYIAYEDLQDVEVMNGLARFLGSDARLEALDKSLKKQNPAPMADKVSNFDKMEEALARLDRFNLNRTPNFEPRRGPVVPSYVAAPHSPLLFLPIRGGPEAAVLDWLAGLDEAAADRLIGGFNQKTLRKWKRDHPGHRSFAVLRHPVARAHAAFCDKILSTAPGAYVEIRKILRQQFKLDIPNGEPDASYTRQRHRAAFLGFLQFVKANLAGQTAIRVDPFWASQSTVLQGFSDFAMPDMIIREDRMEDDLAFLAAQVGKATMPAVGDVTDPHAARLAEIYDKDIEKAARDVYARDYMTFGFSDYAA</sequence>
<dbReference type="AlphaFoldDB" id="A0A2V1P597"/>
<dbReference type="EMBL" id="QETF01000007">
    <property type="protein sequence ID" value="PWG17000.1"/>
    <property type="molecule type" value="Genomic_DNA"/>
</dbReference>